<feature type="domain" description="Methyltransferase FkbM" evidence="1">
    <location>
        <begin position="45"/>
        <end position="211"/>
    </location>
</feature>
<dbReference type="OrthoDB" id="4104638at2"/>
<dbReference type="NCBIfam" id="TIGR01444">
    <property type="entry name" value="fkbM_fam"/>
    <property type="match status" value="1"/>
</dbReference>
<dbReference type="GO" id="GO:0008171">
    <property type="term" value="F:O-methyltransferase activity"/>
    <property type="evidence" value="ECO:0007669"/>
    <property type="project" value="TreeGrafter"/>
</dbReference>
<dbReference type="SUPFAM" id="SSF53335">
    <property type="entry name" value="S-adenosyl-L-methionine-dependent methyltransferases"/>
    <property type="match status" value="1"/>
</dbReference>
<dbReference type="InterPro" id="IPR053188">
    <property type="entry name" value="FkbM_Methyltransferase"/>
</dbReference>
<organism evidence="2 3">
    <name type="scientific">Mycolicibacter sinensis (strain JDM601)</name>
    <name type="common">Mycobacterium sinense</name>
    <dbReference type="NCBI Taxonomy" id="875328"/>
    <lineage>
        <taxon>Bacteria</taxon>
        <taxon>Bacillati</taxon>
        <taxon>Actinomycetota</taxon>
        <taxon>Actinomycetes</taxon>
        <taxon>Mycobacteriales</taxon>
        <taxon>Mycobacteriaceae</taxon>
        <taxon>Mycolicibacter</taxon>
    </lineage>
</organism>
<proteinExistence type="predicted"/>
<protein>
    <recommendedName>
        <fullName evidence="1">Methyltransferase FkbM domain-containing protein</fullName>
    </recommendedName>
</protein>
<dbReference type="PANTHER" id="PTHR36973">
    <property type="entry name" value="SLL1456 PROTEIN-RELATED"/>
    <property type="match status" value="1"/>
</dbReference>
<comment type="caution">
    <text evidence="2">The sequence shown here is derived from an EMBL/GenBank/DDBJ whole genome shotgun (WGS) entry which is preliminary data.</text>
</comment>
<accession>A0A1A2XKM6</accession>
<dbReference type="EMBL" id="LZKG01000146">
    <property type="protein sequence ID" value="OBI25728.1"/>
    <property type="molecule type" value="Genomic_DNA"/>
</dbReference>
<dbReference type="PANTHER" id="PTHR36973:SF4">
    <property type="entry name" value="NODULATION PROTEIN"/>
    <property type="match status" value="1"/>
</dbReference>
<dbReference type="AlphaFoldDB" id="A0A1A2XKM6"/>
<dbReference type="InterPro" id="IPR006342">
    <property type="entry name" value="FkbM_mtfrase"/>
</dbReference>
<dbReference type="RefSeq" id="WP_064920077.1">
    <property type="nucleotide sequence ID" value="NZ_LZJK01000020.1"/>
</dbReference>
<reference evidence="3" key="1">
    <citation type="submission" date="2016-06" db="EMBL/GenBank/DDBJ databases">
        <authorList>
            <person name="Sutton G."/>
            <person name="Brinkac L."/>
            <person name="Sanka R."/>
            <person name="Adams M."/>
            <person name="Lau E."/>
            <person name="Sam S."/>
            <person name="Sreng N."/>
            <person name="Him V."/>
            <person name="Kerleguer A."/>
            <person name="Cheng S."/>
        </authorList>
    </citation>
    <scope>NUCLEOTIDE SEQUENCE [LARGE SCALE GENOMIC DNA]</scope>
    <source>
        <strain evidence="3">E1876</strain>
    </source>
</reference>
<evidence type="ECO:0000313" key="3">
    <source>
        <dbReference type="Proteomes" id="UP000093943"/>
    </source>
</evidence>
<name>A0A1A2XKM6_MYCSD</name>
<dbReference type="InterPro" id="IPR029063">
    <property type="entry name" value="SAM-dependent_MTases_sf"/>
</dbReference>
<dbReference type="Pfam" id="PF05050">
    <property type="entry name" value="Methyltransf_21"/>
    <property type="match status" value="1"/>
</dbReference>
<evidence type="ECO:0000313" key="2">
    <source>
        <dbReference type="EMBL" id="OBI25728.1"/>
    </source>
</evidence>
<dbReference type="Proteomes" id="UP000093943">
    <property type="component" value="Unassembled WGS sequence"/>
</dbReference>
<evidence type="ECO:0000259" key="1">
    <source>
        <dbReference type="Pfam" id="PF05050"/>
    </source>
</evidence>
<dbReference type="Gene3D" id="3.40.50.150">
    <property type="entry name" value="Vaccinia Virus protein VP39"/>
    <property type="match status" value="1"/>
</dbReference>
<sequence>MRRSAKLIAILRVRTYRAALLRHGVAAAVEHAAALGGLKLRTVIDVGANRGQFSLFALHAFPAATIVALEPLAVPAARFRRVFAGERRVTLHHAALAPESGRSTMHVSGHDDSSSLLPITATQGRIFRGTNEVRTETVRTGPLHEFLDGNSIVAPALLKLDVQGYELEALRACGELLEKFAYICAEGSFMELYAGQVLADDLVSWLGARGYALVRSYGAVSDERGRTIQTDMLFKRSPDRQHGAPQ</sequence>
<gene>
    <name evidence="2" type="ORF">A5710_08585</name>
</gene>